<sequence>SYLEALQKGDHNLISSIIEEENSKSHPYSKQESLTKNVIGFVIGTVQTLSIVENKDFIKMINGFDLYYKVPCSKTLKDRISSAYEAGIDKVKNQLLQLE</sequence>
<feature type="non-terminal residue" evidence="1">
    <location>
        <position position="1"/>
    </location>
</feature>
<dbReference type="Proteomes" id="UP001153678">
    <property type="component" value="Unassembled WGS sequence"/>
</dbReference>
<accession>A0A9W4X0S2</accession>
<evidence type="ECO:0000313" key="1">
    <source>
        <dbReference type="EMBL" id="CAI2199579.1"/>
    </source>
</evidence>
<feature type="non-terminal residue" evidence="1">
    <location>
        <position position="99"/>
    </location>
</feature>
<proteinExistence type="predicted"/>
<gene>
    <name evidence="1" type="ORF">FWILDA_LOCUS19144</name>
</gene>
<evidence type="ECO:0000313" key="2">
    <source>
        <dbReference type="Proteomes" id="UP001153678"/>
    </source>
</evidence>
<dbReference type="OrthoDB" id="2426277at2759"/>
<keyword evidence="2" id="KW-1185">Reference proteome</keyword>
<dbReference type="SUPFAM" id="SSF140996">
    <property type="entry name" value="Hermes dimerisation domain"/>
    <property type="match status" value="1"/>
</dbReference>
<comment type="caution">
    <text evidence="1">The sequence shown here is derived from an EMBL/GenBank/DDBJ whole genome shotgun (WGS) entry which is preliminary data.</text>
</comment>
<protein>
    <submittedName>
        <fullName evidence="1">10954_t:CDS:1</fullName>
    </submittedName>
</protein>
<name>A0A9W4X0S2_9GLOM</name>
<dbReference type="AlphaFoldDB" id="A0A9W4X0S2"/>
<organism evidence="1 2">
    <name type="scientific">Funneliformis geosporum</name>
    <dbReference type="NCBI Taxonomy" id="1117311"/>
    <lineage>
        <taxon>Eukaryota</taxon>
        <taxon>Fungi</taxon>
        <taxon>Fungi incertae sedis</taxon>
        <taxon>Mucoromycota</taxon>
        <taxon>Glomeromycotina</taxon>
        <taxon>Glomeromycetes</taxon>
        <taxon>Glomerales</taxon>
        <taxon>Glomeraceae</taxon>
        <taxon>Funneliformis</taxon>
    </lineage>
</organism>
<dbReference type="EMBL" id="CAMKVN010021765">
    <property type="protein sequence ID" value="CAI2199579.1"/>
    <property type="molecule type" value="Genomic_DNA"/>
</dbReference>
<reference evidence="1" key="1">
    <citation type="submission" date="2022-08" db="EMBL/GenBank/DDBJ databases">
        <authorList>
            <person name="Kallberg Y."/>
            <person name="Tangrot J."/>
            <person name="Rosling A."/>
        </authorList>
    </citation>
    <scope>NUCLEOTIDE SEQUENCE</scope>
    <source>
        <strain evidence="1">Wild A</strain>
    </source>
</reference>